<dbReference type="EMBL" id="VUJX02000001">
    <property type="protein sequence ID" value="KAL0944532.1"/>
    <property type="molecule type" value="Genomic_DNA"/>
</dbReference>
<evidence type="ECO:0000313" key="1">
    <source>
        <dbReference type="EMBL" id="KAL0944532.1"/>
    </source>
</evidence>
<dbReference type="Proteomes" id="UP000805649">
    <property type="component" value="Unassembled WGS sequence"/>
</dbReference>
<gene>
    <name evidence="1" type="ORF">CTRU02_202419</name>
</gene>
<reference evidence="1 2" key="1">
    <citation type="journal article" date="2020" name="Phytopathology">
        <title>Genome Sequence Resources of Colletotrichum truncatum, C. plurivorum, C. musicola, and C. sojae: Four Species Pathogenic to Soybean (Glycine max).</title>
        <authorList>
            <person name="Rogerio F."/>
            <person name="Boufleur T.R."/>
            <person name="Ciampi-Guillardi M."/>
            <person name="Sukno S.A."/>
            <person name="Thon M.R."/>
            <person name="Massola Junior N.S."/>
            <person name="Baroncelli R."/>
        </authorList>
    </citation>
    <scope>NUCLEOTIDE SEQUENCE [LARGE SCALE GENOMIC DNA]</scope>
    <source>
        <strain evidence="1 2">CMES1059</strain>
    </source>
</reference>
<sequence>MSHAMPALSFKVSEDGEALVASEIQCVTYSKRCFLVTPRLFLYLAMILIILGLSIILLRARGNLCYYVLPVWLNEIKSMCVASQEEVCSMGCFFRRTCELLALSDMLRSRCCSGVQVKFGRPVSCRRKGHELLSLYFGIWRCASRQRGKILYWLRFETSRTASTLTFTCMGLSRSSLLAPLDD</sequence>
<proteinExistence type="predicted"/>
<protein>
    <submittedName>
        <fullName evidence="1">Uncharacterized protein</fullName>
    </submittedName>
</protein>
<keyword evidence="2" id="KW-1185">Reference proteome</keyword>
<accession>A0ACC3ZK69</accession>
<organism evidence="1 2">
    <name type="scientific">Colletotrichum truncatum</name>
    <name type="common">Anthracnose fungus</name>
    <name type="synonym">Colletotrichum capsici</name>
    <dbReference type="NCBI Taxonomy" id="5467"/>
    <lineage>
        <taxon>Eukaryota</taxon>
        <taxon>Fungi</taxon>
        <taxon>Dikarya</taxon>
        <taxon>Ascomycota</taxon>
        <taxon>Pezizomycotina</taxon>
        <taxon>Sordariomycetes</taxon>
        <taxon>Hypocreomycetidae</taxon>
        <taxon>Glomerellales</taxon>
        <taxon>Glomerellaceae</taxon>
        <taxon>Colletotrichum</taxon>
        <taxon>Colletotrichum truncatum species complex</taxon>
    </lineage>
</organism>
<evidence type="ECO:0000313" key="2">
    <source>
        <dbReference type="Proteomes" id="UP000805649"/>
    </source>
</evidence>
<comment type="caution">
    <text evidence="1">The sequence shown here is derived from an EMBL/GenBank/DDBJ whole genome shotgun (WGS) entry which is preliminary data.</text>
</comment>
<name>A0ACC3ZK69_COLTU</name>